<dbReference type="GO" id="GO:0022627">
    <property type="term" value="C:cytosolic small ribosomal subunit"/>
    <property type="evidence" value="ECO:0007669"/>
    <property type="project" value="TreeGrafter"/>
</dbReference>
<dbReference type="Pfam" id="PF01090">
    <property type="entry name" value="Ribosomal_S19e"/>
    <property type="match status" value="1"/>
</dbReference>
<dbReference type="Proteomes" id="UP001190700">
    <property type="component" value="Unassembled WGS sequence"/>
</dbReference>
<accession>A0AAE0GBG5</accession>
<dbReference type="GO" id="GO:0003735">
    <property type="term" value="F:structural constituent of ribosome"/>
    <property type="evidence" value="ECO:0007669"/>
    <property type="project" value="InterPro"/>
</dbReference>
<dbReference type="PANTHER" id="PTHR11710">
    <property type="entry name" value="40S RIBOSOMAL PROTEIN S19"/>
    <property type="match status" value="1"/>
</dbReference>
<dbReference type="InterPro" id="IPR036390">
    <property type="entry name" value="WH_DNA-bd_sf"/>
</dbReference>
<dbReference type="InterPro" id="IPR036388">
    <property type="entry name" value="WH-like_DNA-bd_sf"/>
</dbReference>
<dbReference type="SMART" id="SM01413">
    <property type="entry name" value="Ribosomal_S19e"/>
    <property type="match status" value="1"/>
</dbReference>
<comment type="similarity">
    <text evidence="1">Belongs to the eukaryotic ribosomal protein eS19 family.</text>
</comment>
<dbReference type="Gene3D" id="1.10.10.10">
    <property type="entry name" value="Winged helix-like DNA-binding domain superfamily/Winged helix DNA-binding domain"/>
    <property type="match status" value="1"/>
</dbReference>
<keyword evidence="3" id="KW-0687">Ribonucleoprotein</keyword>
<evidence type="ECO:0000313" key="4">
    <source>
        <dbReference type="EMBL" id="KAK3275170.1"/>
    </source>
</evidence>
<keyword evidence="5" id="KW-1185">Reference proteome</keyword>
<protein>
    <submittedName>
        <fullName evidence="4">40S ribosomal protein S19</fullName>
    </submittedName>
</protein>
<gene>
    <name evidence="4" type="ORF">CYMTET_16685</name>
</gene>
<name>A0AAE0GBG5_9CHLO</name>
<comment type="caution">
    <text evidence="4">The sequence shown here is derived from an EMBL/GenBank/DDBJ whole genome shotgun (WGS) entry which is preliminary data.</text>
</comment>
<organism evidence="4 5">
    <name type="scientific">Cymbomonas tetramitiformis</name>
    <dbReference type="NCBI Taxonomy" id="36881"/>
    <lineage>
        <taxon>Eukaryota</taxon>
        <taxon>Viridiplantae</taxon>
        <taxon>Chlorophyta</taxon>
        <taxon>Pyramimonadophyceae</taxon>
        <taxon>Pyramimonadales</taxon>
        <taxon>Pyramimonadaceae</taxon>
        <taxon>Cymbomonas</taxon>
    </lineage>
</organism>
<proteinExistence type="inferred from homology"/>
<dbReference type="GO" id="GO:0003723">
    <property type="term" value="F:RNA binding"/>
    <property type="evidence" value="ECO:0007669"/>
    <property type="project" value="TreeGrafter"/>
</dbReference>
<keyword evidence="2 4" id="KW-0689">Ribosomal protein</keyword>
<dbReference type="PANTHER" id="PTHR11710:SF0">
    <property type="entry name" value="40S RIBOSOMAL PROTEIN S19"/>
    <property type="match status" value="1"/>
</dbReference>
<dbReference type="GO" id="GO:0000028">
    <property type="term" value="P:ribosomal small subunit assembly"/>
    <property type="evidence" value="ECO:0007669"/>
    <property type="project" value="TreeGrafter"/>
</dbReference>
<dbReference type="EMBL" id="LGRX02007373">
    <property type="protein sequence ID" value="KAK3275170.1"/>
    <property type="molecule type" value="Genomic_DNA"/>
</dbReference>
<reference evidence="4 5" key="1">
    <citation type="journal article" date="2015" name="Genome Biol. Evol.">
        <title>Comparative Genomics of a Bacterivorous Green Alga Reveals Evolutionary Causalities and Consequences of Phago-Mixotrophic Mode of Nutrition.</title>
        <authorList>
            <person name="Burns J.A."/>
            <person name="Paasch A."/>
            <person name="Narechania A."/>
            <person name="Kim E."/>
        </authorList>
    </citation>
    <scope>NUCLEOTIDE SEQUENCE [LARGE SCALE GENOMIC DNA]</scope>
    <source>
        <strain evidence="4 5">PLY_AMNH</strain>
    </source>
</reference>
<dbReference type="AlphaFoldDB" id="A0AAE0GBG5"/>
<evidence type="ECO:0000256" key="2">
    <source>
        <dbReference type="ARBA" id="ARBA00022980"/>
    </source>
</evidence>
<dbReference type="GO" id="GO:0006412">
    <property type="term" value="P:translation"/>
    <property type="evidence" value="ECO:0007669"/>
    <property type="project" value="InterPro"/>
</dbReference>
<dbReference type="SUPFAM" id="SSF46785">
    <property type="entry name" value="Winged helix' DNA-binding domain"/>
    <property type="match status" value="1"/>
</dbReference>
<sequence length="114" mass="12816">MAAAPKTVKDVPSHEFVVAYAQYLRSTGKFETPTWVDLVKTSVGKEMAPYDPDWYYIRAGKFVFTYVRDTINAYVDSRELGVLDLADVRQHTSLFCNVYSAAAHVSPSSVKEKT</sequence>
<evidence type="ECO:0000313" key="5">
    <source>
        <dbReference type="Proteomes" id="UP001190700"/>
    </source>
</evidence>
<evidence type="ECO:0000256" key="1">
    <source>
        <dbReference type="ARBA" id="ARBA00010014"/>
    </source>
</evidence>
<evidence type="ECO:0000256" key="3">
    <source>
        <dbReference type="ARBA" id="ARBA00023274"/>
    </source>
</evidence>
<dbReference type="InterPro" id="IPR001266">
    <property type="entry name" value="Ribosomal_eS19"/>
</dbReference>